<dbReference type="GO" id="GO:0005506">
    <property type="term" value="F:iron ion binding"/>
    <property type="evidence" value="ECO:0007669"/>
    <property type="project" value="InterPro"/>
</dbReference>
<reference evidence="17 18" key="1">
    <citation type="journal article" date="2013" name="Genome Biol.">
        <title>Draft genome of the mountain pine beetle, Dendroctonus ponderosae Hopkins, a major forest pest.</title>
        <authorList>
            <person name="Keeling C.I."/>
            <person name="Yuen M.M."/>
            <person name="Liao N.Y."/>
            <person name="Docking T.R."/>
            <person name="Chan S.K."/>
            <person name="Taylor G.A."/>
            <person name="Palmquist D.L."/>
            <person name="Jackman S.D."/>
            <person name="Nguyen A."/>
            <person name="Li M."/>
            <person name="Henderson H."/>
            <person name="Janes J.K."/>
            <person name="Zhao Y."/>
            <person name="Pandoh P."/>
            <person name="Moore R."/>
            <person name="Sperling F.A."/>
            <person name="Huber D.P."/>
            <person name="Birol I."/>
            <person name="Jones S.J."/>
            <person name="Bohlmann J."/>
        </authorList>
    </citation>
    <scope>NUCLEOTIDE SEQUENCE</scope>
</reference>
<dbReference type="Proteomes" id="UP000030742">
    <property type="component" value="Unassembled WGS sequence"/>
</dbReference>
<keyword evidence="16" id="KW-1133">Transmembrane helix</keyword>
<evidence type="ECO:0000256" key="9">
    <source>
        <dbReference type="ARBA" id="ARBA00022848"/>
    </source>
</evidence>
<dbReference type="Gene3D" id="1.10.630.10">
    <property type="entry name" value="Cytochrome P450"/>
    <property type="match status" value="2"/>
</dbReference>
<keyword evidence="13 16" id="KW-0472">Membrane</keyword>
<evidence type="ECO:0000256" key="2">
    <source>
        <dbReference type="ARBA" id="ARBA00003690"/>
    </source>
</evidence>
<dbReference type="GO" id="GO:0016705">
    <property type="term" value="F:oxidoreductase activity, acting on paired donors, with incorporation or reduction of molecular oxygen"/>
    <property type="evidence" value="ECO:0007669"/>
    <property type="project" value="InterPro"/>
</dbReference>
<gene>
    <name evidence="17" type="ORF">D910_12690</name>
</gene>
<dbReference type="InterPro" id="IPR050196">
    <property type="entry name" value="Cytochrome_P450_Monoox"/>
</dbReference>
<dbReference type="Pfam" id="PF00067">
    <property type="entry name" value="p450"/>
    <property type="match status" value="1"/>
</dbReference>
<comment type="function">
    <text evidence="2">May be involved in the metabolism of insect hormones and in the breakdown of synthetic insecticides.</text>
</comment>
<dbReference type="InterPro" id="IPR002403">
    <property type="entry name" value="Cyt_P450_E_grp-IV"/>
</dbReference>
<dbReference type="InterPro" id="IPR036396">
    <property type="entry name" value="Cyt_P450_sf"/>
</dbReference>
<evidence type="ECO:0000256" key="6">
    <source>
        <dbReference type="ARBA" id="ARBA00022617"/>
    </source>
</evidence>
<feature type="binding site" description="axial binding residue" evidence="14">
    <location>
        <position position="391"/>
    </location>
    <ligand>
        <name>heme</name>
        <dbReference type="ChEBI" id="CHEBI:30413"/>
    </ligand>
    <ligandPart>
        <name>Fe</name>
        <dbReference type="ChEBI" id="CHEBI:18248"/>
    </ligandPart>
</feature>
<keyword evidence="10 15" id="KW-0560">Oxidoreductase</keyword>
<comment type="subcellular location">
    <subcellularLocation>
        <location evidence="4">Endoplasmic reticulum membrane</location>
        <topology evidence="4">Peripheral membrane protein</topology>
    </subcellularLocation>
    <subcellularLocation>
        <location evidence="3">Microsome membrane</location>
        <topology evidence="3">Peripheral membrane protein</topology>
    </subcellularLocation>
</comment>
<evidence type="ECO:0000256" key="14">
    <source>
        <dbReference type="PIRSR" id="PIRSR602403-1"/>
    </source>
</evidence>
<feature type="transmembrane region" description="Helical" evidence="16">
    <location>
        <begin position="39"/>
        <end position="57"/>
    </location>
</feature>
<dbReference type="EMBL" id="KB632429">
    <property type="protein sequence ID" value="ERL95426.1"/>
    <property type="molecule type" value="Genomic_DNA"/>
</dbReference>
<keyword evidence="16" id="KW-0812">Transmembrane</keyword>
<dbReference type="AlphaFoldDB" id="U4UYG6"/>
<accession>U4UYG6</accession>
<evidence type="ECO:0008006" key="19">
    <source>
        <dbReference type="Google" id="ProtNLM"/>
    </source>
</evidence>
<dbReference type="PANTHER" id="PTHR24291">
    <property type="entry name" value="CYTOCHROME P450 FAMILY 4"/>
    <property type="match status" value="1"/>
</dbReference>
<dbReference type="PRINTS" id="PR00385">
    <property type="entry name" value="P450"/>
</dbReference>
<evidence type="ECO:0000313" key="17">
    <source>
        <dbReference type="EMBL" id="ERL95426.1"/>
    </source>
</evidence>
<sequence length="446" mass="51939">MTYRKIHCFSSVFNIDLNMWKPLEWQDFISIETFPLRQFLLVFFTSTSVIWFLQILWNRRTLYKESFKLPGPFAPPLIGSALKLSGNSYGLFASISQLFDQYPRLFRVWFGTRLFYAVSDPRYFEILMNSQHALKKEHLYRMAEPVFGQGLFSARSEIITIRIFNIFYHWDFFFNLTPLGREFRVAGKELRAFTKQVLDQKKALKEGRKTHGLTLESTPKRLAFLDLLLDINDSGEFKFTDEEIMDETLTLLFAGSDTTATVDSYTCTMLAMHEDIQEKVLAEILDVVGPTESVGLDHLPQLKYLERVIKETMRLFPIAAILVRKAEENIDIGDHIILKDCSIVFGILNVHRNEKYWPQPNKFDPDRFLPENASAIQPGSYLPFSYGPRNCIGPKYAMMDMKALLATVLRKYRVVTSYKRIEDIEVKMNLLLRPRDGYKVAFELRT</sequence>
<keyword evidence="7 14" id="KW-0479">Metal-binding</keyword>
<comment type="cofactor">
    <cofactor evidence="1 14">
        <name>heme</name>
        <dbReference type="ChEBI" id="CHEBI:30413"/>
    </cofactor>
</comment>
<evidence type="ECO:0000256" key="4">
    <source>
        <dbReference type="ARBA" id="ARBA00004406"/>
    </source>
</evidence>
<evidence type="ECO:0000313" key="18">
    <source>
        <dbReference type="Proteomes" id="UP000030742"/>
    </source>
</evidence>
<keyword evidence="8" id="KW-0256">Endoplasmic reticulum</keyword>
<dbReference type="SUPFAM" id="SSF48264">
    <property type="entry name" value="Cytochrome P450"/>
    <property type="match status" value="1"/>
</dbReference>
<evidence type="ECO:0000256" key="5">
    <source>
        <dbReference type="ARBA" id="ARBA00010617"/>
    </source>
</evidence>
<dbReference type="STRING" id="77166.U4UYG6"/>
<dbReference type="PRINTS" id="PR00465">
    <property type="entry name" value="EP450IV"/>
</dbReference>
<evidence type="ECO:0000256" key="10">
    <source>
        <dbReference type="ARBA" id="ARBA00023002"/>
    </source>
</evidence>
<dbReference type="GO" id="GO:0020037">
    <property type="term" value="F:heme binding"/>
    <property type="evidence" value="ECO:0007669"/>
    <property type="project" value="InterPro"/>
</dbReference>
<keyword evidence="6 14" id="KW-0349">Heme</keyword>
<evidence type="ECO:0000256" key="1">
    <source>
        <dbReference type="ARBA" id="ARBA00001971"/>
    </source>
</evidence>
<evidence type="ECO:0000256" key="3">
    <source>
        <dbReference type="ARBA" id="ARBA00004174"/>
    </source>
</evidence>
<evidence type="ECO:0000256" key="15">
    <source>
        <dbReference type="RuleBase" id="RU000461"/>
    </source>
</evidence>
<dbReference type="OrthoDB" id="1470350at2759"/>
<dbReference type="InterPro" id="IPR001128">
    <property type="entry name" value="Cyt_P450"/>
</dbReference>
<comment type="similarity">
    <text evidence="5 15">Belongs to the cytochrome P450 family.</text>
</comment>
<evidence type="ECO:0000256" key="8">
    <source>
        <dbReference type="ARBA" id="ARBA00022824"/>
    </source>
</evidence>
<organism evidence="17 18">
    <name type="scientific">Dendroctonus ponderosae</name>
    <name type="common">Mountain pine beetle</name>
    <dbReference type="NCBI Taxonomy" id="77166"/>
    <lineage>
        <taxon>Eukaryota</taxon>
        <taxon>Metazoa</taxon>
        <taxon>Ecdysozoa</taxon>
        <taxon>Arthropoda</taxon>
        <taxon>Hexapoda</taxon>
        <taxon>Insecta</taxon>
        <taxon>Pterygota</taxon>
        <taxon>Neoptera</taxon>
        <taxon>Endopterygota</taxon>
        <taxon>Coleoptera</taxon>
        <taxon>Polyphaga</taxon>
        <taxon>Cucujiformia</taxon>
        <taxon>Curculionidae</taxon>
        <taxon>Scolytinae</taxon>
        <taxon>Dendroctonus</taxon>
    </lineage>
</organism>
<keyword evidence="11 14" id="KW-0408">Iron</keyword>
<dbReference type="GO" id="GO:0004497">
    <property type="term" value="F:monooxygenase activity"/>
    <property type="evidence" value="ECO:0007669"/>
    <property type="project" value="UniProtKB-KW"/>
</dbReference>
<keyword evidence="12 15" id="KW-0503">Monooxygenase</keyword>
<dbReference type="GO" id="GO:0005789">
    <property type="term" value="C:endoplasmic reticulum membrane"/>
    <property type="evidence" value="ECO:0007669"/>
    <property type="project" value="UniProtKB-SubCell"/>
</dbReference>
<proteinExistence type="inferred from homology"/>
<keyword evidence="9" id="KW-0492">Microsome</keyword>
<dbReference type="InterPro" id="IPR017972">
    <property type="entry name" value="Cyt_P450_CS"/>
</dbReference>
<evidence type="ECO:0000256" key="12">
    <source>
        <dbReference type="ARBA" id="ARBA00023033"/>
    </source>
</evidence>
<evidence type="ECO:0000256" key="7">
    <source>
        <dbReference type="ARBA" id="ARBA00022723"/>
    </source>
</evidence>
<evidence type="ECO:0000256" key="11">
    <source>
        <dbReference type="ARBA" id="ARBA00023004"/>
    </source>
</evidence>
<dbReference type="PROSITE" id="PS00086">
    <property type="entry name" value="CYTOCHROME_P450"/>
    <property type="match status" value="1"/>
</dbReference>
<evidence type="ECO:0000256" key="16">
    <source>
        <dbReference type="SAM" id="Phobius"/>
    </source>
</evidence>
<dbReference type="PANTHER" id="PTHR24291:SF189">
    <property type="entry name" value="CYTOCHROME P450 4C3-RELATED"/>
    <property type="match status" value="1"/>
</dbReference>
<name>U4UYG6_DENPD</name>
<protein>
    <recommendedName>
        <fullName evidence="19">Cytochrome P450</fullName>
    </recommendedName>
</protein>
<evidence type="ECO:0000256" key="13">
    <source>
        <dbReference type="ARBA" id="ARBA00023136"/>
    </source>
</evidence>